<dbReference type="InterPro" id="IPR001734">
    <property type="entry name" value="Na/solute_symporter"/>
</dbReference>
<dbReference type="EMBL" id="BARS01045387">
    <property type="protein sequence ID" value="GAG32104.1"/>
    <property type="molecule type" value="Genomic_DNA"/>
</dbReference>
<proteinExistence type="inferred from homology"/>
<organism evidence="7">
    <name type="scientific">marine sediment metagenome</name>
    <dbReference type="NCBI Taxonomy" id="412755"/>
    <lineage>
        <taxon>unclassified sequences</taxon>
        <taxon>metagenomes</taxon>
        <taxon>ecological metagenomes</taxon>
    </lineage>
</organism>
<gene>
    <name evidence="7" type="ORF">S01H1_68434</name>
</gene>
<comment type="caution">
    <text evidence="7">The sequence shown here is derived from an EMBL/GenBank/DDBJ whole genome shotgun (WGS) entry which is preliminary data.</text>
</comment>
<comment type="similarity">
    <text evidence="2">Belongs to the sodium:solute symporter (SSF) (TC 2.A.21) family.</text>
</comment>
<dbReference type="GO" id="GO:0022857">
    <property type="term" value="F:transmembrane transporter activity"/>
    <property type="evidence" value="ECO:0007669"/>
    <property type="project" value="InterPro"/>
</dbReference>
<keyword evidence="3 6" id="KW-0812">Transmembrane</keyword>
<evidence type="ECO:0000313" key="7">
    <source>
        <dbReference type="EMBL" id="GAG32104.1"/>
    </source>
</evidence>
<feature type="transmembrane region" description="Helical" evidence="6">
    <location>
        <begin position="75"/>
        <end position="95"/>
    </location>
</feature>
<protein>
    <recommendedName>
        <fullName evidence="8">Sodium:solute symporter family protein</fullName>
    </recommendedName>
</protein>
<dbReference type="InterPro" id="IPR038377">
    <property type="entry name" value="Na/Glc_symporter_sf"/>
</dbReference>
<evidence type="ECO:0000256" key="1">
    <source>
        <dbReference type="ARBA" id="ARBA00004141"/>
    </source>
</evidence>
<dbReference type="AlphaFoldDB" id="X0WMB5"/>
<evidence type="ECO:0000256" key="6">
    <source>
        <dbReference type="SAM" id="Phobius"/>
    </source>
</evidence>
<evidence type="ECO:0000256" key="3">
    <source>
        <dbReference type="ARBA" id="ARBA00022692"/>
    </source>
</evidence>
<keyword evidence="4 6" id="KW-1133">Transmembrane helix</keyword>
<feature type="transmembrane region" description="Helical" evidence="6">
    <location>
        <begin position="6"/>
        <end position="23"/>
    </location>
</feature>
<feature type="transmembrane region" description="Helical" evidence="6">
    <location>
        <begin position="43"/>
        <end position="69"/>
    </location>
</feature>
<accession>X0WMB5</accession>
<dbReference type="GO" id="GO:0016020">
    <property type="term" value="C:membrane"/>
    <property type="evidence" value="ECO:0007669"/>
    <property type="project" value="UniProtKB-SubCell"/>
</dbReference>
<keyword evidence="5 6" id="KW-0472">Membrane</keyword>
<name>X0WMB5_9ZZZZ</name>
<reference evidence="7" key="1">
    <citation type="journal article" date="2014" name="Front. Microbiol.">
        <title>High frequency of phylogenetically diverse reductive dehalogenase-homologous genes in deep subseafloor sedimentary metagenomes.</title>
        <authorList>
            <person name="Kawai M."/>
            <person name="Futagami T."/>
            <person name="Toyoda A."/>
            <person name="Takaki Y."/>
            <person name="Nishi S."/>
            <person name="Hori S."/>
            <person name="Arai W."/>
            <person name="Tsubouchi T."/>
            <person name="Morono Y."/>
            <person name="Uchiyama I."/>
            <person name="Ito T."/>
            <person name="Fujiyama A."/>
            <person name="Inagaki F."/>
            <person name="Takami H."/>
        </authorList>
    </citation>
    <scope>NUCLEOTIDE SEQUENCE</scope>
    <source>
        <strain evidence="7">Expedition CK06-06</strain>
    </source>
</reference>
<evidence type="ECO:0000256" key="2">
    <source>
        <dbReference type="ARBA" id="ARBA00006434"/>
    </source>
</evidence>
<dbReference type="Gene3D" id="1.20.1730.10">
    <property type="entry name" value="Sodium/glucose cotransporter"/>
    <property type="match status" value="1"/>
</dbReference>
<evidence type="ECO:0000256" key="4">
    <source>
        <dbReference type="ARBA" id="ARBA00022989"/>
    </source>
</evidence>
<evidence type="ECO:0008006" key="8">
    <source>
        <dbReference type="Google" id="ProtNLM"/>
    </source>
</evidence>
<feature type="non-terminal residue" evidence="7">
    <location>
        <position position="116"/>
    </location>
</feature>
<sequence>MHWIDWMIVIIPLLIVAYIGFKTRKYVKGVSDFLTAGRVAGRYVLAVAQGQAVLGLISLVAVFEVYYVAGFAYSFWDMISIPITMIMALTGYCIYRFRETRAMTMGQFFQMRYSKS</sequence>
<comment type="subcellular location">
    <subcellularLocation>
        <location evidence="1">Membrane</location>
        <topology evidence="1">Multi-pass membrane protein</topology>
    </subcellularLocation>
</comment>
<dbReference type="PROSITE" id="PS50283">
    <property type="entry name" value="NA_SOLUT_SYMP_3"/>
    <property type="match status" value="1"/>
</dbReference>
<evidence type="ECO:0000256" key="5">
    <source>
        <dbReference type="ARBA" id="ARBA00023136"/>
    </source>
</evidence>